<reference evidence="2 3" key="1">
    <citation type="submission" date="2019-11" db="EMBL/GenBank/DDBJ databases">
        <title>Bacillus idriensis genome.</title>
        <authorList>
            <person name="Konopka E.N."/>
            <person name="Newman J.D."/>
        </authorList>
    </citation>
    <scope>NUCLEOTIDE SEQUENCE [LARGE SCALE GENOMIC DNA]</scope>
    <source>
        <strain evidence="2 3">DSM 19097</strain>
    </source>
</reference>
<accession>A0A6I2M2S9</accession>
<comment type="caution">
    <text evidence="2">The sequence shown here is derived from an EMBL/GenBank/DDBJ whole genome shotgun (WGS) entry which is preliminary data.</text>
</comment>
<protein>
    <submittedName>
        <fullName evidence="2">Excinuclease ABC subunit C</fullName>
    </submittedName>
</protein>
<feature type="domain" description="GIY-YIG" evidence="1">
    <location>
        <begin position="81"/>
        <end position="166"/>
    </location>
</feature>
<dbReference type="Proteomes" id="UP000441585">
    <property type="component" value="Unassembled WGS sequence"/>
</dbReference>
<evidence type="ECO:0000313" key="2">
    <source>
        <dbReference type="EMBL" id="MRX52370.1"/>
    </source>
</evidence>
<gene>
    <name evidence="2" type="ORF">GJU41_00170</name>
</gene>
<dbReference type="InterPro" id="IPR035901">
    <property type="entry name" value="GIY-YIG_endonuc_sf"/>
</dbReference>
<sequence length="247" mass="29149">MFNFLTEDELSWIRGVLSDYEPGQVSPSYIHKKKTEYERNRNKDIVRKVLDDLRGKMMKVTPQELLKLRDKNEREQQGIVNFSGIYIIHNCVEDIYYVGQAERVFDRAYVHFVIDKGNPVVYKDYSLGDKIIISLIPLENTSYDSLNELEDNAIRAYDSFQNGYNRMPGNILDKPIFRNDDYRKVSDFILDRIIGTELFSTLTTNNKRLSFIGQLSREFELPNNPDFHRNFHTAIKNYQKVNKKKKK</sequence>
<organism evidence="2 3">
    <name type="scientific">Metabacillus idriensis</name>
    <dbReference type="NCBI Taxonomy" id="324768"/>
    <lineage>
        <taxon>Bacteria</taxon>
        <taxon>Bacillati</taxon>
        <taxon>Bacillota</taxon>
        <taxon>Bacilli</taxon>
        <taxon>Bacillales</taxon>
        <taxon>Bacillaceae</taxon>
        <taxon>Metabacillus</taxon>
    </lineage>
</organism>
<dbReference type="AlphaFoldDB" id="A0A6I2M2S9"/>
<dbReference type="Gene3D" id="3.40.1440.10">
    <property type="entry name" value="GIY-YIG endonuclease"/>
    <property type="match status" value="1"/>
</dbReference>
<evidence type="ECO:0000313" key="3">
    <source>
        <dbReference type="Proteomes" id="UP000441585"/>
    </source>
</evidence>
<proteinExistence type="predicted"/>
<dbReference type="PROSITE" id="PS50164">
    <property type="entry name" value="GIY_YIG"/>
    <property type="match status" value="1"/>
</dbReference>
<name>A0A6I2M2S9_9BACI</name>
<dbReference type="EMBL" id="WKKF01000001">
    <property type="protein sequence ID" value="MRX52370.1"/>
    <property type="molecule type" value="Genomic_DNA"/>
</dbReference>
<keyword evidence="3" id="KW-1185">Reference proteome</keyword>
<dbReference type="InterPro" id="IPR000305">
    <property type="entry name" value="GIY-YIG_endonuc"/>
</dbReference>
<dbReference type="SUPFAM" id="SSF82771">
    <property type="entry name" value="GIY-YIG endonuclease"/>
    <property type="match status" value="1"/>
</dbReference>
<evidence type="ECO:0000259" key="1">
    <source>
        <dbReference type="PROSITE" id="PS50164"/>
    </source>
</evidence>